<comment type="caution">
    <text evidence="1">The sequence shown here is derived from an EMBL/GenBank/DDBJ whole genome shotgun (WGS) entry which is preliminary data.</text>
</comment>
<name>A0A3M7QUG7_BRAPC</name>
<organism evidence="1 2">
    <name type="scientific">Brachionus plicatilis</name>
    <name type="common">Marine rotifer</name>
    <name type="synonym">Brachionus muelleri</name>
    <dbReference type="NCBI Taxonomy" id="10195"/>
    <lineage>
        <taxon>Eukaryota</taxon>
        <taxon>Metazoa</taxon>
        <taxon>Spiralia</taxon>
        <taxon>Gnathifera</taxon>
        <taxon>Rotifera</taxon>
        <taxon>Eurotatoria</taxon>
        <taxon>Monogononta</taxon>
        <taxon>Pseudotrocha</taxon>
        <taxon>Ploima</taxon>
        <taxon>Brachionidae</taxon>
        <taxon>Brachionus</taxon>
    </lineage>
</organism>
<dbReference type="AlphaFoldDB" id="A0A3M7QUG7"/>
<accession>A0A3M7QUG7</accession>
<sequence>MSKNTKDITLENFFDFKSTDEFGINAVESYLTRNLECLEKNAFGKISFLINSNYKLIAFVFHIMIAKKRRLSKEHQTVKSSTINKAVKDSRSKRENIINLIQDVRENRVKLAKA</sequence>
<protein>
    <submittedName>
        <fullName evidence="1">Uncharacterized protein</fullName>
    </submittedName>
</protein>
<reference evidence="1 2" key="1">
    <citation type="journal article" date="2018" name="Sci. Rep.">
        <title>Genomic signatures of local adaptation to the degree of environmental predictability in rotifers.</title>
        <authorList>
            <person name="Franch-Gras L."/>
            <person name="Hahn C."/>
            <person name="Garcia-Roger E.M."/>
            <person name="Carmona M.J."/>
            <person name="Serra M."/>
            <person name="Gomez A."/>
        </authorList>
    </citation>
    <scope>NUCLEOTIDE SEQUENCE [LARGE SCALE GENOMIC DNA]</scope>
    <source>
        <strain evidence="1">HYR1</strain>
    </source>
</reference>
<proteinExistence type="predicted"/>
<keyword evidence="2" id="KW-1185">Reference proteome</keyword>
<gene>
    <name evidence="1" type="ORF">BpHYR1_030015</name>
</gene>
<evidence type="ECO:0000313" key="1">
    <source>
        <dbReference type="EMBL" id="RNA14869.1"/>
    </source>
</evidence>
<dbReference type="EMBL" id="REGN01005098">
    <property type="protein sequence ID" value="RNA14869.1"/>
    <property type="molecule type" value="Genomic_DNA"/>
</dbReference>
<dbReference type="Proteomes" id="UP000276133">
    <property type="component" value="Unassembled WGS sequence"/>
</dbReference>
<evidence type="ECO:0000313" key="2">
    <source>
        <dbReference type="Proteomes" id="UP000276133"/>
    </source>
</evidence>